<dbReference type="FunFam" id="3.30.40.10:FF:000426">
    <property type="entry name" value="DMA1p Ubiquitin-protein ligase (E3)"/>
    <property type="match status" value="1"/>
</dbReference>
<evidence type="ECO:0000256" key="7">
    <source>
        <dbReference type="ARBA" id="ARBA00022771"/>
    </source>
</evidence>
<keyword evidence="9" id="KW-0862">Zinc</keyword>
<dbReference type="FunFam" id="2.60.200.20:FF:000030">
    <property type="entry name" value="FHA domain-containing protein"/>
    <property type="match status" value="1"/>
</dbReference>
<evidence type="ECO:0000256" key="11">
    <source>
        <dbReference type="ARBA" id="ARBA00061209"/>
    </source>
</evidence>
<keyword evidence="8" id="KW-0833">Ubl conjugation pathway</keyword>
<evidence type="ECO:0000256" key="1">
    <source>
        <dbReference type="ARBA" id="ARBA00000900"/>
    </source>
</evidence>
<evidence type="ECO:0000256" key="5">
    <source>
        <dbReference type="ARBA" id="ARBA00022679"/>
    </source>
</evidence>
<dbReference type="PROSITE" id="PS50089">
    <property type="entry name" value="ZF_RING_2"/>
    <property type="match status" value="1"/>
</dbReference>
<evidence type="ECO:0000256" key="6">
    <source>
        <dbReference type="ARBA" id="ARBA00022723"/>
    </source>
</evidence>
<evidence type="ECO:0000256" key="8">
    <source>
        <dbReference type="ARBA" id="ARBA00022786"/>
    </source>
</evidence>
<dbReference type="SUPFAM" id="SSF49879">
    <property type="entry name" value="SMAD/FHA domain"/>
    <property type="match status" value="1"/>
</dbReference>
<dbReference type="Gene3D" id="3.30.40.10">
    <property type="entry name" value="Zinc/RING finger domain, C3HC4 (zinc finger)"/>
    <property type="match status" value="1"/>
</dbReference>
<evidence type="ECO:0000256" key="2">
    <source>
        <dbReference type="ARBA" id="ARBA00004496"/>
    </source>
</evidence>
<evidence type="ECO:0000256" key="14">
    <source>
        <dbReference type="SAM" id="MobiDB-lite"/>
    </source>
</evidence>
<accession>A0A1E5RQK4</accession>
<dbReference type="PROSITE" id="PS50006">
    <property type="entry name" value="FHA_DOMAIN"/>
    <property type="match status" value="1"/>
</dbReference>
<evidence type="ECO:0000256" key="12">
    <source>
        <dbReference type="ARBA" id="ARBA00080465"/>
    </source>
</evidence>
<dbReference type="SMART" id="SM00240">
    <property type="entry name" value="FHA"/>
    <property type="match status" value="1"/>
</dbReference>
<dbReference type="GO" id="GO:0097271">
    <property type="term" value="P:protein localization to bud neck"/>
    <property type="evidence" value="ECO:0007669"/>
    <property type="project" value="UniProtKB-ARBA"/>
</dbReference>
<evidence type="ECO:0000313" key="18">
    <source>
        <dbReference type="Proteomes" id="UP000095358"/>
    </source>
</evidence>
<dbReference type="InterPro" id="IPR008984">
    <property type="entry name" value="SMAD_FHA_dom_sf"/>
</dbReference>
<protein>
    <recommendedName>
        <fullName evidence="3">RING-type E3 ubiquitin transferase</fullName>
        <ecNumber evidence="3">2.3.2.27</ecNumber>
    </recommendedName>
    <alternativeName>
        <fullName evidence="12">Checkpoint forkhead associated with RING domains-containing protein 1</fullName>
    </alternativeName>
</protein>
<dbReference type="Gene3D" id="2.60.200.20">
    <property type="match status" value="1"/>
</dbReference>
<dbReference type="SMART" id="SM00184">
    <property type="entry name" value="RING"/>
    <property type="match status" value="1"/>
</dbReference>
<dbReference type="InterPro" id="IPR013083">
    <property type="entry name" value="Znf_RING/FYVE/PHD"/>
</dbReference>
<dbReference type="GO" id="GO:0006511">
    <property type="term" value="P:ubiquitin-dependent protein catabolic process"/>
    <property type="evidence" value="ECO:0007669"/>
    <property type="project" value="TreeGrafter"/>
</dbReference>
<feature type="region of interest" description="Disordered" evidence="14">
    <location>
        <begin position="1"/>
        <end position="64"/>
    </location>
</feature>
<feature type="domain" description="RING-type" evidence="16">
    <location>
        <begin position="289"/>
        <end position="333"/>
    </location>
</feature>
<proteinExistence type="inferred from homology"/>
<comment type="subcellular location">
    <subcellularLocation>
        <location evidence="2">Cytoplasm</location>
    </subcellularLocation>
</comment>
<evidence type="ECO:0000256" key="13">
    <source>
        <dbReference type="PROSITE-ProRule" id="PRU00175"/>
    </source>
</evidence>
<dbReference type="Proteomes" id="UP000095358">
    <property type="component" value="Unassembled WGS sequence"/>
</dbReference>
<feature type="compositionally biased region" description="Polar residues" evidence="14">
    <location>
        <begin position="21"/>
        <end position="62"/>
    </location>
</feature>
<comment type="catalytic activity">
    <reaction evidence="1">
        <text>S-ubiquitinyl-[E2 ubiquitin-conjugating enzyme]-L-cysteine + [acceptor protein]-L-lysine = [E2 ubiquitin-conjugating enzyme]-L-cysteine + N(6)-ubiquitinyl-[acceptor protein]-L-lysine.</text>
        <dbReference type="EC" id="2.3.2.27"/>
    </reaction>
</comment>
<dbReference type="STRING" id="29833.A0A1E5RQK4"/>
<evidence type="ECO:0000256" key="10">
    <source>
        <dbReference type="ARBA" id="ARBA00023306"/>
    </source>
</evidence>
<keyword evidence="18" id="KW-1185">Reference proteome</keyword>
<dbReference type="Pfam" id="PF00498">
    <property type="entry name" value="FHA"/>
    <property type="match status" value="1"/>
</dbReference>
<dbReference type="Pfam" id="PF17123">
    <property type="entry name" value="zf-RING_11"/>
    <property type="match status" value="1"/>
</dbReference>
<keyword evidence="10" id="KW-0131">Cell cycle</keyword>
<dbReference type="GO" id="GO:0032153">
    <property type="term" value="C:cell division site"/>
    <property type="evidence" value="ECO:0007669"/>
    <property type="project" value="TreeGrafter"/>
</dbReference>
<dbReference type="GO" id="GO:0031578">
    <property type="term" value="P:mitotic spindle orientation checkpoint signaling"/>
    <property type="evidence" value="ECO:0007669"/>
    <property type="project" value="UniProtKB-ARBA"/>
</dbReference>
<evidence type="ECO:0000256" key="4">
    <source>
        <dbReference type="ARBA" id="ARBA00022490"/>
    </source>
</evidence>
<dbReference type="AlphaFoldDB" id="A0A1E5RQK4"/>
<dbReference type="GO" id="GO:0000132">
    <property type="term" value="P:establishment of mitotic spindle orientation"/>
    <property type="evidence" value="ECO:0007669"/>
    <property type="project" value="UniProtKB-ARBA"/>
</dbReference>
<dbReference type="SUPFAM" id="SSF57850">
    <property type="entry name" value="RING/U-box"/>
    <property type="match status" value="1"/>
</dbReference>
<dbReference type="PANTHER" id="PTHR15067">
    <property type="entry name" value="E3 UBIQUITIN-PROTEIN LIGASE RNF8"/>
    <property type="match status" value="1"/>
</dbReference>
<dbReference type="VEuPathDB" id="FungiDB:AWRI3580_g1701"/>
<sequence length="435" mass="49278">MQHNNESEIPFGVNLAPIRHSGTNPQQQPQDNELYGNSGSNGRTNEAGSNVSNPQDTQSNDQDIPRLHHYIYTPSRQLLPEHIELCDKMNLTLDRIKGDIETPLHVPIKPLEVVNESRDKKGFFSLRLTALNDPSGRRGVYFDPMIRSVGPCSEILIGRFTERLNNSISHFDESVKPCLFKSKVVSRTHACFRVDCYGNWYLKDLKSSSGTFLNHMRISPASSLSRDFLLKDGDTIQLGMDFRGGTEELYRSIKFRVGLNKSWKLKASKYNKQLMDKMKGGILKDQDDCSICLTKVKPCQPLFVSPCAHIWHYSCIRRMIVTSYPTFDCPNCRKRTDLEVSLESESEEEEEEIDELDQSELEDEMENSIDGSYVEEATEDDCVSDDINKETNMQALNQISHTGLSNSGNISSNVIINSIVEENMQDDDVDMQSLG</sequence>
<dbReference type="GO" id="GO:0005829">
    <property type="term" value="C:cytosol"/>
    <property type="evidence" value="ECO:0007669"/>
    <property type="project" value="TreeGrafter"/>
</dbReference>
<name>A0A1E5RQK4_HANUV</name>
<dbReference type="GO" id="GO:0000151">
    <property type="term" value="C:ubiquitin ligase complex"/>
    <property type="evidence" value="ECO:0007669"/>
    <property type="project" value="TreeGrafter"/>
</dbReference>
<dbReference type="GO" id="GO:0051865">
    <property type="term" value="P:protein autoubiquitination"/>
    <property type="evidence" value="ECO:0007669"/>
    <property type="project" value="UniProtKB-ARBA"/>
</dbReference>
<dbReference type="GO" id="GO:0000921">
    <property type="term" value="P:septin ring assembly"/>
    <property type="evidence" value="ECO:0007669"/>
    <property type="project" value="UniProtKB-ARBA"/>
</dbReference>
<keyword evidence="6" id="KW-0479">Metal-binding</keyword>
<dbReference type="GO" id="GO:0090337">
    <property type="term" value="P:regulation of formin-nucleated actin cable assembly"/>
    <property type="evidence" value="ECO:0007669"/>
    <property type="project" value="UniProtKB-ARBA"/>
</dbReference>
<dbReference type="OrthoDB" id="687730at2759"/>
<evidence type="ECO:0000259" key="15">
    <source>
        <dbReference type="PROSITE" id="PS50006"/>
    </source>
</evidence>
<reference evidence="18" key="1">
    <citation type="journal article" date="2016" name="Genome Announc.">
        <title>Genome sequences of three species of Hanseniaspora isolated from spontaneous wine fermentations.</title>
        <authorList>
            <person name="Sternes P.R."/>
            <person name="Lee D."/>
            <person name="Kutyna D.R."/>
            <person name="Borneman A.R."/>
        </authorList>
    </citation>
    <scope>NUCLEOTIDE SEQUENCE [LARGE SCALE GENOMIC DNA]</scope>
    <source>
        <strain evidence="18">AWRI3580</strain>
    </source>
</reference>
<dbReference type="InterPro" id="IPR000253">
    <property type="entry name" value="FHA_dom"/>
</dbReference>
<evidence type="ECO:0000259" key="16">
    <source>
        <dbReference type="PROSITE" id="PS50089"/>
    </source>
</evidence>
<evidence type="ECO:0000313" key="17">
    <source>
        <dbReference type="EMBL" id="OEJ89155.1"/>
    </source>
</evidence>
<evidence type="ECO:0000256" key="3">
    <source>
        <dbReference type="ARBA" id="ARBA00012483"/>
    </source>
</evidence>
<feature type="domain" description="FHA" evidence="15">
    <location>
        <begin position="155"/>
        <end position="218"/>
    </location>
</feature>
<dbReference type="EC" id="2.3.2.27" evidence="3"/>
<dbReference type="GO" id="GO:0032186">
    <property type="term" value="P:cellular bud neck septin ring organization"/>
    <property type="evidence" value="ECO:0007669"/>
    <property type="project" value="UniProtKB-ARBA"/>
</dbReference>
<dbReference type="EMBL" id="LPNN01000004">
    <property type="protein sequence ID" value="OEJ89155.1"/>
    <property type="molecule type" value="Genomic_DNA"/>
</dbReference>
<comment type="similarity">
    <text evidence="11">Belongs to the DMA1 family.</text>
</comment>
<comment type="caution">
    <text evidence="17">The sequence shown here is derived from an EMBL/GenBank/DDBJ whole genome shotgun (WGS) entry which is preliminary data.</text>
</comment>
<dbReference type="PANTHER" id="PTHR15067:SF7">
    <property type="entry name" value="E3 UBIQUITIN-PROTEIN LIGASE DMA1-RELATED"/>
    <property type="match status" value="1"/>
</dbReference>
<keyword evidence="7 13" id="KW-0863">Zinc-finger</keyword>
<dbReference type="GO" id="GO:0061630">
    <property type="term" value="F:ubiquitin protein ligase activity"/>
    <property type="evidence" value="ECO:0007669"/>
    <property type="project" value="UniProtKB-EC"/>
</dbReference>
<organism evidence="17 18">
    <name type="scientific">Hanseniaspora uvarum</name>
    <name type="common">Yeast</name>
    <name type="synonym">Kloeckera apiculata</name>
    <dbReference type="NCBI Taxonomy" id="29833"/>
    <lineage>
        <taxon>Eukaryota</taxon>
        <taxon>Fungi</taxon>
        <taxon>Dikarya</taxon>
        <taxon>Ascomycota</taxon>
        <taxon>Saccharomycotina</taxon>
        <taxon>Saccharomycetes</taxon>
        <taxon>Saccharomycodales</taxon>
        <taxon>Saccharomycodaceae</taxon>
        <taxon>Hanseniaspora</taxon>
    </lineage>
</organism>
<feature type="region of interest" description="Disordered" evidence="14">
    <location>
        <begin position="341"/>
        <end position="363"/>
    </location>
</feature>
<evidence type="ECO:0000256" key="9">
    <source>
        <dbReference type="ARBA" id="ARBA00022833"/>
    </source>
</evidence>
<dbReference type="InterPro" id="IPR001841">
    <property type="entry name" value="Znf_RING"/>
</dbReference>
<keyword evidence="4" id="KW-0963">Cytoplasm</keyword>
<keyword evidence="5" id="KW-0808">Transferase</keyword>
<dbReference type="GO" id="GO:0008270">
    <property type="term" value="F:zinc ion binding"/>
    <property type="evidence" value="ECO:0007669"/>
    <property type="project" value="UniProtKB-KW"/>
</dbReference>
<gene>
    <name evidence="17" type="ORF">AWRI3580_g1701</name>
</gene>